<dbReference type="InterPro" id="IPR003423">
    <property type="entry name" value="OMP_efflux"/>
</dbReference>
<comment type="subcellular location">
    <subcellularLocation>
        <location evidence="1">Cell outer membrane</location>
    </subcellularLocation>
</comment>
<dbReference type="Pfam" id="PF02321">
    <property type="entry name" value="OEP"/>
    <property type="match status" value="1"/>
</dbReference>
<keyword evidence="7" id="KW-0998">Cell outer membrane</keyword>
<comment type="similarity">
    <text evidence="2">Belongs to the outer membrane factor (OMF) (TC 1.B.17) family.</text>
</comment>
<sequence>MGFLRFLPIQSKRFSWIRGALALSFCWNLQALELETYSPPGDDLALNMKQLENMEDRKFADTQGHALGLADLIKNADNNYSLQAARLQVRQALKNHAIAKAKFLPTLSSNYTYNHRNRNTPFYPEYDMQLLNTNLKLNVFNGFSDINNVKEKSASYRSSSANMEYTKQSIYLQVVQQYYQYFNNMAQLVASKKKLAELRSDIDRTRQLFEQGLTTADNLESAKAQGALSENDITQMEFDIEQNRLTLEYLTNSKIPSLKRTTLLSPTLSLKERADLRALREQITAIHYQNKQLNYYPTIDVNDDWQYYIQKPAFARGNDNRFGNLFPNQQNTVGVVVTLNILNDIGLNLQKQYLRLNQMAQEKNLMYKKMEQVKDVELYRKSLDMARSRIRSSEASLKSANIAYESIKKKYNANLVDFTTYLRALRTRFDAEVIYNQSLNNYEMQKANYIFYSGHHIQDYVR</sequence>
<evidence type="ECO:0000313" key="8">
    <source>
        <dbReference type="EMBL" id="SFZ71513.1"/>
    </source>
</evidence>
<keyword evidence="6" id="KW-0472">Membrane</keyword>
<reference evidence="9" key="1">
    <citation type="submission" date="2016-10" db="EMBL/GenBank/DDBJ databases">
        <title>Proteomic and phylogenetic analysis of the outer membrane protein repertoire of gastric Helicobacter species.</title>
        <authorList>
            <person name="Joosten M."/>
        </authorList>
    </citation>
    <scope>NUCLEOTIDE SEQUENCE</scope>
    <source>
        <strain evidence="8">10</strain>
        <strain evidence="9">14</strain>
    </source>
</reference>
<keyword evidence="3" id="KW-0813">Transport</keyword>
<proteinExistence type="inferred from homology"/>
<evidence type="ECO:0000256" key="6">
    <source>
        <dbReference type="ARBA" id="ARBA00023136"/>
    </source>
</evidence>
<evidence type="ECO:0000256" key="5">
    <source>
        <dbReference type="ARBA" id="ARBA00022692"/>
    </source>
</evidence>
<evidence type="ECO:0000256" key="1">
    <source>
        <dbReference type="ARBA" id="ARBA00004442"/>
    </source>
</evidence>
<dbReference type="AlphaFoldDB" id="A0A1M4NH79"/>
<organism evidence="9">
    <name type="scientific">Helicobacter bizzozeronii</name>
    <dbReference type="NCBI Taxonomy" id="56877"/>
    <lineage>
        <taxon>Bacteria</taxon>
        <taxon>Pseudomonadati</taxon>
        <taxon>Campylobacterota</taxon>
        <taxon>Epsilonproteobacteria</taxon>
        <taxon>Campylobacterales</taxon>
        <taxon>Helicobacteraceae</taxon>
        <taxon>Helicobacter</taxon>
    </lineage>
</organism>
<gene>
    <name evidence="9" type="primary">omp1136</name>
    <name evidence="8" type="synonym">omp303</name>
</gene>
<evidence type="ECO:0000256" key="7">
    <source>
        <dbReference type="ARBA" id="ARBA00023237"/>
    </source>
</evidence>
<evidence type="ECO:0000256" key="2">
    <source>
        <dbReference type="ARBA" id="ARBA00007613"/>
    </source>
</evidence>
<dbReference type="GO" id="GO:0009279">
    <property type="term" value="C:cell outer membrane"/>
    <property type="evidence" value="ECO:0007669"/>
    <property type="project" value="UniProtKB-SubCell"/>
</dbReference>
<dbReference type="Gene3D" id="1.20.1600.10">
    <property type="entry name" value="Outer membrane efflux proteins (OEP)"/>
    <property type="match status" value="1"/>
</dbReference>
<dbReference type="PANTHER" id="PTHR30026:SF20">
    <property type="entry name" value="OUTER MEMBRANE PROTEIN TOLC"/>
    <property type="match status" value="1"/>
</dbReference>
<protein>
    <submittedName>
        <fullName evidence="9">OMP1136</fullName>
    </submittedName>
    <submittedName>
        <fullName evidence="8">OMP303</fullName>
    </submittedName>
</protein>
<dbReference type="GO" id="GO:0015288">
    <property type="term" value="F:porin activity"/>
    <property type="evidence" value="ECO:0007669"/>
    <property type="project" value="TreeGrafter"/>
</dbReference>
<dbReference type="InterPro" id="IPR051906">
    <property type="entry name" value="TolC-like"/>
</dbReference>
<evidence type="ECO:0000313" key="9">
    <source>
        <dbReference type="EMBL" id="SFZ71767.1"/>
    </source>
</evidence>
<keyword evidence="5" id="KW-0812">Transmembrane</keyword>
<dbReference type="GO" id="GO:0015562">
    <property type="term" value="F:efflux transmembrane transporter activity"/>
    <property type="evidence" value="ECO:0007669"/>
    <property type="project" value="InterPro"/>
</dbReference>
<accession>A0A1M4NH79</accession>
<dbReference type="SUPFAM" id="SSF56954">
    <property type="entry name" value="Outer membrane efflux proteins (OEP)"/>
    <property type="match status" value="1"/>
</dbReference>
<keyword evidence="4" id="KW-1134">Transmembrane beta strand</keyword>
<dbReference type="EMBL" id="LT633247">
    <property type="protein sequence ID" value="SFZ71513.1"/>
    <property type="molecule type" value="Genomic_DNA"/>
</dbReference>
<name>A0A1M4NH79_HELBI</name>
<dbReference type="EMBL" id="LT633346">
    <property type="protein sequence ID" value="SFZ71767.1"/>
    <property type="molecule type" value="Genomic_DNA"/>
</dbReference>
<evidence type="ECO:0000256" key="4">
    <source>
        <dbReference type="ARBA" id="ARBA00022452"/>
    </source>
</evidence>
<dbReference type="GO" id="GO:1990281">
    <property type="term" value="C:efflux pump complex"/>
    <property type="evidence" value="ECO:0007669"/>
    <property type="project" value="TreeGrafter"/>
</dbReference>
<dbReference type="PANTHER" id="PTHR30026">
    <property type="entry name" value="OUTER MEMBRANE PROTEIN TOLC"/>
    <property type="match status" value="1"/>
</dbReference>
<evidence type="ECO:0000256" key="3">
    <source>
        <dbReference type="ARBA" id="ARBA00022448"/>
    </source>
</evidence>